<gene>
    <name evidence="1" type="ORF">TM448A00204_0058</name>
    <name evidence="2" type="ORF">TM448B00128_0008</name>
</gene>
<name>A0A6H1ZBN3_9ZZZZ</name>
<dbReference type="EMBL" id="MT143988">
    <property type="protein sequence ID" value="QJA45313.1"/>
    <property type="molecule type" value="Genomic_DNA"/>
</dbReference>
<organism evidence="1">
    <name type="scientific">viral metagenome</name>
    <dbReference type="NCBI Taxonomy" id="1070528"/>
    <lineage>
        <taxon>unclassified sequences</taxon>
        <taxon>metagenomes</taxon>
        <taxon>organismal metagenomes</taxon>
    </lineage>
</organism>
<accession>A0A6H1ZBN3</accession>
<dbReference type="EMBL" id="MT144590">
    <property type="protein sequence ID" value="QJH93633.1"/>
    <property type="molecule type" value="Genomic_DNA"/>
</dbReference>
<dbReference type="AlphaFoldDB" id="A0A6H1ZBN3"/>
<proteinExistence type="predicted"/>
<protein>
    <submittedName>
        <fullName evidence="1">Uncharacterized protein</fullName>
    </submittedName>
</protein>
<reference evidence="1" key="1">
    <citation type="submission" date="2020-03" db="EMBL/GenBank/DDBJ databases">
        <title>The deep terrestrial virosphere.</title>
        <authorList>
            <person name="Holmfeldt K."/>
            <person name="Nilsson E."/>
            <person name="Simone D."/>
            <person name="Lopez-Fernandez M."/>
            <person name="Wu X."/>
            <person name="de Brujin I."/>
            <person name="Lundin D."/>
            <person name="Andersson A."/>
            <person name="Bertilsson S."/>
            <person name="Dopson M."/>
        </authorList>
    </citation>
    <scope>NUCLEOTIDE SEQUENCE</scope>
    <source>
        <strain evidence="1">TM448A00204</strain>
        <strain evidence="2">TM448B00128</strain>
    </source>
</reference>
<sequence>MLAVDEETSIMITWKGLASSLSSGAASTALIQKMNQSREEKREMPTFELNFEVFCSCGEGLCNNSQEGSNGHSQYIEIEPCQKCLAKSYEEGVDYGYEKAKGELES</sequence>
<evidence type="ECO:0000313" key="1">
    <source>
        <dbReference type="EMBL" id="QJA45313.1"/>
    </source>
</evidence>
<evidence type="ECO:0000313" key="2">
    <source>
        <dbReference type="EMBL" id="QJH93633.1"/>
    </source>
</evidence>